<evidence type="ECO:0000256" key="1">
    <source>
        <dbReference type="SAM" id="Phobius"/>
    </source>
</evidence>
<keyword evidence="3" id="KW-1185">Reference proteome</keyword>
<reference evidence="2 3" key="1">
    <citation type="submission" date="2020-02" db="EMBL/GenBank/DDBJ databases">
        <title>Pelistega sp. NLN82 were isolated from wild rodents of the Hainan Island.</title>
        <authorList>
            <person name="Niu N."/>
            <person name="Zhou J."/>
        </authorList>
    </citation>
    <scope>NUCLEOTIDE SEQUENCE [LARGE SCALE GENOMIC DNA]</scope>
    <source>
        <strain evidence="2 3">NLN82</strain>
    </source>
</reference>
<organism evidence="2 3">
    <name type="scientific">Pelistega ratti</name>
    <dbReference type="NCBI Taxonomy" id="2652177"/>
    <lineage>
        <taxon>Bacteria</taxon>
        <taxon>Pseudomonadati</taxon>
        <taxon>Pseudomonadota</taxon>
        <taxon>Betaproteobacteria</taxon>
        <taxon>Burkholderiales</taxon>
        <taxon>Alcaligenaceae</taxon>
        <taxon>Pelistega</taxon>
    </lineage>
</organism>
<comment type="caution">
    <text evidence="2">The sequence shown here is derived from an EMBL/GenBank/DDBJ whole genome shotgun (WGS) entry which is preliminary data.</text>
</comment>
<dbReference type="PANTHER" id="PTHR41260:SF1">
    <property type="entry name" value="PROTEIN ECSC"/>
    <property type="match status" value="1"/>
</dbReference>
<evidence type="ECO:0000313" key="3">
    <source>
        <dbReference type="Proteomes" id="UP000477651"/>
    </source>
</evidence>
<feature type="transmembrane region" description="Helical" evidence="1">
    <location>
        <begin position="82"/>
        <end position="105"/>
    </location>
</feature>
<dbReference type="Proteomes" id="UP000477651">
    <property type="component" value="Unassembled WGS sequence"/>
</dbReference>
<evidence type="ECO:0000313" key="2">
    <source>
        <dbReference type="EMBL" id="NEN74985.1"/>
    </source>
</evidence>
<protein>
    <submittedName>
        <fullName evidence="2">EcsC family protein</fullName>
    </submittedName>
</protein>
<dbReference type="AlphaFoldDB" id="A0A6L9Y478"/>
<sequence>MDSRLMQISKEDLTKLEQAVVLLESPTLTAQITNLLGKVVKIDLLPNYIQGKIVGIAEQALDTIFNVASSTMEDKQKASSPLLHKLAAAATGGAGGFFGMTAILVEMPISITIMMRSILDIAREEGFSLRSYETRMECIKVFGLGSNLSQDDDESESGYFLSRVALDRITQSLSKTAMEIAAKDIGVKQFATTNIPSQIIEPVSKAMIKLIQAVAQRFGIVLTEEAAAKLVPGLGAVTGSMLNTMFVDYYQDMAKGHFMVKKLEQKYSEELIKTEYQRIYKQQKYQNK</sequence>
<accession>A0A6L9Y478</accession>
<dbReference type="EMBL" id="JAAGYR010000002">
    <property type="protein sequence ID" value="NEN74985.1"/>
    <property type="molecule type" value="Genomic_DNA"/>
</dbReference>
<name>A0A6L9Y478_9BURK</name>
<keyword evidence="1" id="KW-0812">Transmembrane</keyword>
<dbReference type="InterPro" id="IPR024787">
    <property type="entry name" value="EcsC"/>
</dbReference>
<gene>
    <name evidence="2" type="ORF">F9B74_01395</name>
</gene>
<proteinExistence type="predicted"/>
<keyword evidence="1" id="KW-1133">Transmembrane helix</keyword>
<keyword evidence="1" id="KW-0472">Membrane</keyword>
<dbReference type="RefSeq" id="WP_163763755.1">
    <property type="nucleotide sequence ID" value="NZ_JAAGYR010000002.1"/>
</dbReference>
<dbReference type="PANTHER" id="PTHR41260">
    <property type="entry name" value="PROTEIN ECSC"/>
    <property type="match status" value="1"/>
</dbReference>
<dbReference type="Pfam" id="PF12787">
    <property type="entry name" value="EcsC"/>
    <property type="match status" value="1"/>
</dbReference>